<dbReference type="OrthoDB" id="2635at2759"/>
<dbReference type="InterPro" id="IPR045099">
    <property type="entry name" value="PITH1-like"/>
</dbReference>
<reference evidence="4" key="1">
    <citation type="submission" date="2015-07" db="EMBL/GenBank/DDBJ databases">
        <title>MeaNS - Measles Nucleotide Surveillance Program.</title>
        <authorList>
            <person name="Tran T."/>
            <person name="Druce J."/>
        </authorList>
    </citation>
    <scope>NUCLEOTIDE SEQUENCE</scope>
    <source>
        <strain evidence="4">UCB-OBI-ISO-001</strain>
        <tissue evidence="4">Gonad</tissue>
    </source>
</reference>
<protein>
    <recommendedName>
        <fullName evidence="3">PITH domain-containing protein</fullName>
    </recommendedName>
</protein>
<dbReference type="InterPro" id="IPR008979">
    <property type="entry name" value="Galactose-bd-like_sf"/>
</dbReference>
<name>A0A0L8I2B7_OCTBM</name>
<evidence type="ECO:0000256" key="2">
    <source>
        <dbReference type="SAM" id="MobiDB-lite"/>
    </source>
</evidence>
<dbReference type="InterPro" id="IPR037047">
    <property type="entry name" value="PITH_dom_sf"/>
</dbReference>
<dbReference type="OMA" id="RLVFKPW"/>
<evidence type="ECO:0000256" key="1">
    <source>
        <dbReference type="ARBA" id="ARBA00025788"/>
    </source>
</evidence>
<feature type="compositionally biased region" description="Basic residues" evidence="2">
    <location>
        <begin position="1"/>
        <end position="10"/>
    </location>
</feature>
<organism evidence="4">
    <name type="scientific">Octopus bimaculoides</name>
    <name type="common">California two-spotted octopus</name>
    <dbReference type="NCBI Taxonomy" id="37653"/>
    <lineage>
        <taxon>Eukaryota</taxon>
        <taxon>Metazoa</taxon>
        <taxon>Spiralia</taxon>
        <taxon>Lophotrochozoa</taxon>
        <taxon>Mollusca</taxon>
        <taxon>Cephalopoda</taxon>
        <taxon>Coleoidea</taxon>
        <taxon>Octopodiformes</taxon>
        <taxon>Octopoda</taxon>
        <taxon>Incirrata</taxon>
        <taxon>Octopodidae</taxon>
        <taxon>Octopus</taxon>
    </lineage>
</organism>
<dbReference type="FunFam" id="2.60.120.470:FF:000002">
    <property type="entry name" value="PITH domain-containing protein 1"/>
    <property type="match status" value="1"/>
</dbReference>
<dbReference type="PANTHER" id="PTHR12175:SF1">
    <property type="entry name" value="PITH DOMAIN-CONTAINING PROTEIN 1"/>
    <property type="match status" value="1"/>
</dbReference>
<dbReference type="EMBL" id="KQ416708">
    <property type="protein sequence ID" value="KOF95617.1"/>
    <property type="molecule type" value="Genomic_DNA"/>
</dbReference>
<dbReference type="PANTHER" id="PTHR12175">
    <property type="entry name" value="AD039 HT014 THIOREDOXIN FAMILY TRP26"/>
    <property type="match status" value="1"/>
</dbReference>
<evidence type="ECO:0000313" key="4">
    <source>
        <dbReference type="EMBL" id="KOF95617.1"/>
    </source>
</evidence>
<dbReference type="Pfam" id="PF06201">
    <property type="entry name" value="PITH"/>
    <property type="match status" value="1"/>
</dbReference>
<dbReference type="GO" id="GO:0045654">
    <property type="term" value="P:positive regulation of megakaryocyte differentiation"/>
    <property type="evidence" value="ECO:0007669"/>
    <property type="project" value="UniProtKB-ARBA"/>
</dbReference>
<dbReference type="GO" id="GO:0005737">
    <property type="term" value="C:cytoplasm"/>
    <property type="evidence" value="ECO:0007669"/>
    <property type="project" value="UniProtKB-ARBA"/>
</dbReference>
<dbReference type="InterPro" id="IPR010400">
    <property type="entry name" value="PITH_dom"/>
</dbReference>
<dbReference type="SUPFAM" id="SSF49785">
    <property type="entry name" value="Galactose-binding domain-like"/>
    <property type="match status" value="1"/>
</dbReference>
<dbReference type="AlphaFoldDB" id="A0A0L8I2B7"/>
<dbReference type="Gene3D" id="2.60.120.470">
    <property type="entry name" value="PITH domain"/>
    <property type="match status" value="1"/>
</dbReference>
<dbReference type="KEGG" id="obi:106884523"/>
<dbReference type="GO" id="GO:0005634">
    <property type="term" value="C:nucleus"/>
    <property type="evidence" value="ECO:0007669"/>
    <property type="project" value="TreeGrafter"/>
</dbReference>
<dbReference type="PROSITE" id="PS51532">
    <property type="entry name" value="PITH"/>
    <property type="match status" value="1"/>
</dbReference>
<gene>
    <name evidence="4" type="ORF">OCBIM_22037744mg</name>
</gene>
<proteinExistence type="inferred from homology"/>
<feature type="domain" description="PITH" evidence="3">
    <location>
        <begin position="20"/>
        <end position="192"/>
    </location>
</feature>
<accession>A0A0L8I2B7</accession>
<sequence length="211" mass="23830">MAGHGHGHGHCCHEHKSTGQADEDSANAFNLYLKIDTDRIVCLNEAVEDSGKHVFKPWNERLSKEKYVDSDVDEELLFNIPFTGHVKLKSIIVIGGGENMDPSKMKLFKNRPAMTFDDTNAAADQEFDLNPDPEGQLHYPTKVARFNQVEHLTIYFPTNFGADLTRIYYIGLRGDFTVIKRHGVTICNYEARANPTDHKTSSLEMMGKMVQ</sequence>
<dbReference type="STRING" id="37653.A0A0L8I2B7"/>
<comment type="similarity">
    <text evidence="1">Belongs to the PITHD1 family.</text>
</comment>
<feature type="region of interest" description="Disordered" evidence="2">
    <location>
        <begin position="1"/>
        <end position="20"/>
    </location>
</feature>
<dbReference type="GO" id="GO:0060255">
    <property type="term" value="P:regulation of macromolecule metabolic process"/>
    <property type="evidence" value="ECO:0007669"/>
    <property type="project" value="UniProtKB-ARBA"/>
</dbReference>
<dbReference type="GO" id="GO:0080090">
    <property type="term" value="P:regulation of primary metabolic process"/>
    <property type="evidence" value="ECO:0007669"/>
    <property type="project" value="UniProtKB-ARBA"/>
</dbReference>
<evidence type="ECO:0000259" key="3">
    <source>
        <dbReference type="PROSITE" id="PS51532"/>
    </source>
</evidence>